<organism evidence="2 3">
    <name type="scientific">Candidatus Collierbacteria bacterium GW2011_GWA2_46_26</name>
    <dbReference type="NCBI Taxonomy" id="1618381"/>
    <lineage>
        <taxon>Bacteria</taxon>
        <taxon>Candidatus Collieribacteriota</taxon>
    </lineage>
</organism>
<dbReference type="AlphaFoldDB" id="A0A0G1PJ50"/>
<evidence type="ECO:0000313" key="3">
    <source>
        <dbReference type="Proteomes" id="UP000034794"/>
    </source>
</evidence>
<gene>
    <name evidence="2" type="ORF">UX47_C0007G0083</name>
</gene>
<keyword evidence="1" id="KW-0472">Membrane</keyword>
<keyword evidence="1" id="KW-1133">Transmembrane helix</keyword>
<sequence length="97" mass="10711">MDDFLGYFLLVIVIVAFVTLGYAIIHDLNLSGTAVATYTGEYCHQNGCDTGQEIRSGYLYPGEPLACPESIEVVKYVRLAQNDTYHIQEGSCQVISQ</sequence>
<proteinExistence type="predicted"/>
<protein>
    <submittedName>
        <fullName evidence="2">Uncharacterized protein</fullName>
    </submittedName>
</protein>
<evidence type="ECO:0000313" key="2">
    <source>
        <dbReference type="EMBL" id="KKU32839.1"/>
    </source>
</evidence>
<feature type="transmembrane region" description="Helical" evidence="1">
    <location>
        <begin position="6"/>
        <end position="25"/>
    </location>
</feature>
<comment type="caution">
    <text evidence="2">The sequence shown here is derived from an EMBL/GenBank/DDBJ whole genome shotgun (WGS) entry which is preliminary data.</text>
</comment>
<dbReference type="EMBL" id="LCMI01000007">
    <property type="protein sequence ID" value="KKU32839.1"/>
    <property type="molecule type" value="Genomic_DNA"/>
</dbReference>
<evidence type="ECO:0000256" key="1">
    <source>
        <dbReference type="SAM" id="Phobius"/>
    </source>
</evidence>
<dbReference type="Proteomes" id="UP000034794">
    <property type="component" value="Unassembled WGS sequence"/>
</dbReference>
<accession>A0A0G1PJ50</accession>
<name>A0A0G1PJ50_9BACT</name>
<keyword evidence="1" id="KW-0812">Transmembrane</keyword>
<reference evidence="2 3" key="1">
    <citation type="journal article" date="2015" name="Nature">
        <title>rRNA introns, odd ribosomes, and small enigmatic genomes across a large radiation of phyla.</title>
        <authorList>
            <person name="Brown C.T."/>
            <person name="Hug L.A."/>
            <person name="Thomas B.C."/>
            <person name="Sharon I."/>
            <person name="Castelle C.J."/>
            <person name="Singh A."/>
            <person name="Wilkins M.J."/>
            <person name="Williams K.H."/>
            <person name="Banfield J.F."/>
        </authorList>
    </citation>
    <scope>NUCLEOTIDE SEQUENCE [LARGE SCALE GENOMIC DNA]</scope>
</reference>